<dbReference type="Proteomes" id="UP001295444">
    <property type="component" value="Chromosome 08"/>
</dbReference>
<feature type="compositionally biased region" description="Polar residues" evidence="1">
    <location>
        <begin position="35"/>
        <end position="48"/>
    </location>
</feature>
<feature type="compositionally biased region" description="Basic residues" evidence="1">
    <location>
        <begin position="53"/>
        <end position="63"/>
    </location>
</feature>
<name>A0AAD1SY12_PELCU</name>
<evidence type="ECO:0000313" key="2">
    <source>
        <dbReference type="EMBL" id="CAH2311028.1"/>
    </source>
</evidence>
<dbReference type="EMBL" id="OW240919">
    <property type="protein sequence ID" value="CAH2311028.1"/>
    <property type="molecule type" value="Genomic_DNA"/>
</dbReference>
<sequence length="132" mass="14462">MHNSHHNIQAYTAEGNAETGAAMHGKTSSERKTCNKVSTIQRSLTSSEAIRGKTMKHRPHGRKSSYDKRRLPRTLLAHPLQGTDLVPRRTQVSGTCRPGAEEAPCSGTPHTQAEKQLCHLKELAELSLGTTI</sequence>
<evidence type="ECO:0000313" key="3">
    <source>
        <dbReference type="Proteomes" id="UP001295444"/>
    </source>
</evidence>
<evidence type="ECO:0000256" key="1">
    <source>
        <dbReference type="SAM" id="MobiDB-lite"/>
    </source>
</evidence>
<proteinExistence type="predicted"/>
<feature type="compositionally biased region" description="Polar residues" evidence="1">
    <location>
        <begin position="1"/>
        <end position="10"/>
    </location>
</feature>
<organism evidence="2 3">
    <name type="scientific">Pelobates cultripes</name>
    <name type="common">Western spadefoot toad</name>
    <dbReference type="NCBI Taxonomy" id="61616"/>
    <lineage>
        <taxon>Eukaryota</taxon>
        <taxon>Metazoa</taxon>
        <taxon>Chordata</taxon>
        <taxon>Craniata</taxon>
        <taxon>Vertebrata</taxon>
        <taxon>Euteleostomi</taxon>
        <taxon>Amphibia</taxon>
        <taxon>Batrachia</taxon>
        <taxon>Anura</taxon>
        <taxon>Pelobatoidea</taxon>
        <taxon>Pelobatidae</taxon>
        <taxon>Pelobates</taxon>
    </lineage>
</organism>
<keyword evidence="3" id="KW-1185">Reference proteome</keyword>
<gene>
    <name evidence="2" type="ORF">PECUL_23A010010</name>
</gene>
<feature type="region of interest" description="Disordered" evidence="1">
    <location>
        <begin position="1"/>
        <end position="109"/>
    </location>
</feature>
<reference evidence="2" key="1">
    <citation type="submission" date="2022-03" db="EMBL/GenBank/DDBJ databases">
        <authorList>
            <person name="Alioto T."/>
            <person name="Alioto T."/>
            <person name="Gomez Garrido J."/>
        </authorList>
    </citation>
    <scope>NUCLEOTIDE SEQUENCE</scope>
</reference>
<protein>
    <submittedName>
        <fullName evidence="2">Uncharacterized protein</fullName>
    </submittedName>
</protein>
<dbReference type="AlphaFoldDB" id="A0AAD1SY12"/>
<accession>A0AAD1SY12</accession>